<gene>
    <name evidence="3" type="primary">zgc:162608</name>
</gene>
<sequence length="322" mass="36628">MNTPLAVVIFTLSFMTISAYPLQRKSREADWTNSQANRADDKTELTKNVEKIYKSHIDSSDLYNQEDSNKNPIAEEMQRKLNMESERLRVRLRQELAELRERLSQSPAHLGQATASMRERLAPLAQELQRSLSSNTQDLCSQLNLYLQSLEGPQAQTEAAPPLYWEAFEWMSQTLERSRSKVAQVISDFHTKSIEELQHLKEISSSEKDGAESELWREMSSRLEQEVSSLKAEARDRVEALKAKLAAALQTERPQKAELIANVEQFCQSSVLQDQAFQARLERLFQGIWDSSNPSLSSSGGSLTEDFTVQLSDLIHDILHSV</sequence>
<accession>A0A3B5KFF9</accession>
<dbReference type="InParanoid" id="A0A3B5KFF9"/>
<reference evidence="3 4" key="1">
    <citation type="journal article" date="2011" name="Genome Biol. Evol.">
        <title>Integration of the genetic map and genome assembly of fugu facilitates insights into distinct features of genome evolution in teleosts and mammals.</title>
        <authorList>
            <person name="Kai W."/>
            <person name="Kikuchi K."/>
            <person name="Tohari S."/>
            <person name="Chew A.K."/>
            <person name="Tay A."/>
            <person name="Fujiwara A."/>
            <person name="Hosoya S."/>
            <person name="Suetake H."/>
            <person name="Naruse K."/>
            <person name="Brenner S."/>
            <person name="Suzuki Y."/>
            <person name="Venkatesh B."/>
        </authorList>
    </citation>
    <scope>NUCLEOTIDE SEQUENCE [LARGE SCALE GENOMIC DNA]</scope>
</reference>
<proteinExistence type="predicted"/>
<evidence type="ECO:0000313" key="4">
    <source>
        <dbReference type="Proteomes" id="UP000005226"/>
    </source>
</evidence>
<feature type="chain" id="PRO_5030075215" evidence="2">
    <location>
        <begin position="20"/>
        <end position="322"/>
    </location>
</feature>
<reference evidence="3" key="3">
    <citation type="submission" date="2025-09" db="UniProtKB">
        <authorList>
            <consortium name="Ensembl"/>
        </authorList>
    </citation>
    <scope>IDENTIFICATION</scope>
</reference>
<dbReference type="FunCoup" id="A0A3B5KFF9">
    <property type="interactions" value="145"/>
</dbReference>
<evidence type="ECO:0000256" key="1">
    <source>
        <dbReference type="SAM" id="Coils"/>
    </source>
</evidence>
<feature type="signal peptide" evidence="2">
    <location>
        <begin position="1"/>
        <end position="19"/>
    </location>
</feature>
<dbReference type="OMA" id="NPVAEEM"/>
<dbReference type="AlphaFoldDB" id="A0A3B5KFF9"/>
<keyword evidence="2" id="KW-0732">Signal</keyword>
<feature type="coiled-coil region" evidence="1">
    <location>
        <begin position="194"/>
        <end position="251"/>
    </location>
</feature>
<dbReference type="Gene3D" id="1.20.120.20">
    <property type="entry name" value="Apolipoprotein"/>
    <property type="match status" value="1"/>
</dbReference>
<evidence type="ECO:0000256" key="2">
    <source>
        <dbReference type="SAM" id="SignalP"/>
    </source>
</evidence>
<evidence type="ECO:0000313" key="3">
    <source>
        <dbReference type="Ensembl" id="ENSTRUP00000054120.2"/>
    </source>
</evidence>
<dbReference type="Ensembl" id="ENSTRUT00000050363.2">
    <property type="protein sequence ID" value="ENSTRUP00000054120.2"/>
    <property type="gene ID" value="ENSTRUG00000024454.2"/>
</dbReference>
<protein>
    <submittedName>
        <fullName evidence="3">Zgc:162608</fullName>
    </submittedName>
</protein>
<dbReference type="Proteomes" id="UP000005226">
    <property type="component" value="Chromosome 11"/>
</dbReference>
<name>A0A3B5KFF9_TAKRU</name>
<dbReference type="SUPFAM" id="SSF58113">
    <property type="entry name" value="Apolipoprotein A-I"/>
    <property type="match status" value="1"/>
</dbReference>
<reference evidence="3" key="2">
    <citation type="submission" date="2025-08" db="UniProtKB">
        <authorList>
            <consortium name="Ensembl"/>
        </authorList>
    </citation>
    <scope>IDENTIFICATION</scope>
</reference>
<dbReference type="GeneTree" id="ENSGT00410000028254"/>
<dbReference type="OrthoDB" id="8942424at2759"/>
<keyword evidence="4" id="KW-1185">Reference proteome</keyword>
<organism evidence="3 4">
    <name type="scientific">Takifugu rubripes</name>
    <name type="common">Japanese pufferfish</name>
    <name type="synonym">Fugu rubripes</name>
    <dbReference type="NCBI Taxonomy" id="31033"/>
    <lineage>
        <taxon>Eukaryota</taxon>
        <taxon>Metazoa</taxon>
        <taxon>Chordata</taxon>
        <taxon>Craniata</taxon>
        <taxon>Vertebrata</taxon>
        <taxon>Euteleostomi</taxon>
        <taxon>Actinopterygii</taxon>
        <taxon>Neopterygii</taxon>
        <taxon>Teleostei</taxon>
        <taxon>Neoteleostei</taxon>
        <taxon>Acanthomorphata</taxon>
        <taxon>Eupercaria</taxon>
        <taxon>Tetraodontiformes</taxon>
        <taxon>Tetradontoidea</taxon>
        <taxon>Tetraodontidae</taxon>
        <taxon>Takifugu</taxon>
    </lineage>
</organism>
<keyword evidence="1" id="KW-0175">Coiled coil</keyword>